<evidence type="ECO:0000313" key="1">
    <source>
        <dbReference type="EMBL" id="JAH06672.1"/>
    </source>
</evidence>
<reference evidence="1" key="1">
    <citation type="submission" date="2014-11" db="EMBL/GenBank/DDBJ databases">
        <authorList>
            <person name="Amaro Gonzalez C."/>
        </authorList>
    </citation>
    <scope>NUCLEOTIDE SEQUENCE</scope>
</reference>
<reference evidence="1" key="2">
    <citation type="journal article" date="2015" name="Fish Shellfish Immunol.">
        <title>Early steps in the European eel (Anguilla anguilla)-Vibrio vulnificus interaction in the gills: Role of the RtxA13 toxin.</title>
        <authorList>
            <person name="Callol A."/>
            <person name="Pajuelo D."/>
            <person name="Ebbesson L."/>
            <person name="Teles M."/>
            <person name="MacKenzie S."/>
            <person name="Amaro C."/>
        </authorList>
    </citation>
    <scope>NUCLEOTIDE SEQUENCE</scope>
</reference>
<name>A0A0E9PQU6_ANGAN</name>
<sequence>MEFTSCYFKVLSPPPCAQFYTTVKFQRRGVKPFKLLLSLHLFGRRFYLKLRTISAYRRSLEELQNTGPIRYNIHFVSYSWP</sequence>
<organism evidence="1">
    <name type="scientific">Anguilla anguilla</name>
    <name type="common">European freshwater eel</name>
    <name type="synonym">Muraena anguilla</name>
    <dbReference type="NCBI Taxonomy" id="7936"/>
    <lineage>
        <taxon>Eukaryota</taxon>
        <taxon>Metazoa</taxon>
        <taxon>Chordata</taxon>
        <taxon>Craniata</taxon>
        <taxon>Vertebrata</taxon>
        <taxon>Euteleostomi</taxon>
        <taxon>Actinopterygii</taxon>
        <taxon>Neopterygii</taxon>
        <taxon>Teleostei</taxon>
        <taxon>Anguilliformes</taxon>
        <taxon>Anguillidae</taxon>
        <taxon>Anguilla</taxon>
    </lineage>
</organism>
<dbReference type="EMBL" id="GBXM01101905">
    <property type="protein sequence ID" value="JAH06672.1"/>
    <property type="molecule type" value="Transcribed_RNA"/>
</dbReference>
<accession>A0A0E9PQU6</accession>
<dbReference type="AlphaFoldDB" id="A0A0E9PQU6"/>
<protein>
    <submittedName>
        <fullName evidence="1">Uncharacterized protein</fullName>
    </submittedName>
</protein>
<proteinExistence type="predicted"/>